<reference evidence="1 2" key="1">
    <citation type="submission" date="2017-05" db="EMBL/GenBank/DDBJ databases">
        <title>Vagococcus spp. assemblies.</title>
        <authorList>
            <person name="Gulvik C.A."/>
        </authorList>
    </citation>
    <scope>NUCLEOTIDE SEQUENCE [LARGE SCALE GENOMIC DNA]</scope>
    <source>
        <strain evidence="1 2">SS1714</strain>
    </source>
</reference>
<dbReference type="GeneID" id="95580567"/>
<dbReference type="RefSeq" id="WP_126791430.1">
    <property type="nucleotide sequence ID" value="NZ_CP060720.1"/>
</dbReference>
<dbReference type="OrthoDB" id="2199975at2"/>
<organism evidence="1 2">
    <name type="scientific">Vagococcus carniphilus</name>
    <dbReference type="NCBI Taxonomy" id="218144"/>
    <lineage>
        <taxon>Bacteria</taxon>
        <taxon>Bacillati</taxon>
        <taxon>Bacillota</taxon>
        <taxon>Bacilli</taxon>
        <taxon>Lactobacillales</taxon>
        <taxon>Enterococcaceae</taxon>
        <taxon>Vagococcus</taxon>
    </lineage>
</organism>
<gene>
    <name evidence="1" type="ORF">CBF28_02100</name>
</gene>
<evidence type="ECO:0000313" key="1">
    <source>
        <dbReference type="EMBL" id="RSU16341.1"/>
    </source>
</evidence>
<protein>
    <submittedName>
        <fullName evidence="1">Uncharacterized protein</fullName>
    </submittedName>
</protein>
<dbReference type="AlphaFoldDB" id="A0A430B7N7"/>
<dbReference type="EMBL" id="NGKB01000002">
    <property type="protein sequence ID" value="RSU16341.1"/>
    <property type="molecule type" value="Genomic_DNA"/>
</dbReference>
<accession>A0A430B7N7</accession>
<evidence type="ECO:0000313" key="2">
    <source>
        <dbReference type="Proteomes" id="UP000288028"/>
    </source>
</evidence>
<sequence>MMDIYGLVEVSSGIDLTFYFVTIDVTESNLILSDRSQGKKPLNITIPLKDLKEFNTQTVYGTDQISFWYNDVNYKFVEYGNRTISFLGEYLDNRLAVLA</sequence>
<dbReference type="Proteomes" id="UP000288028">
    <property type="component" value="Unassembled WGS sequence"/>
</dbReference>
<name>A0A430B7N7_9ENTE</name>
<proteinExistence type="predicted"/>
<keyword evidence="2" id="KW-1185">Reference proteome</keyword>
<comment type="caution">
    <text evidence="1">The sequence shown here is derived from an EMBL/GenBank/DDBJ whole genome shotgun (WGS) entry which is preliminary data.</text>
</comment>